<reference evidence="1" key="2">
    <citation type="submission" date="2020-06" db="EMBL/GenBank/DDBJ databases">
        <title>Helianthus annuus Genome sequencing and assembly Release 2.</title>
        <authorList>
            <person name="Gouzy J."/>
            <person name="Langlade N."/>
            <person name="Munos S."/>
        </authorList>
    </citation>
    <scope>NUCLEOTIDE SEQUENCE</scope>
    <source>
        <tissue evidence="1">Leaves</tissue>
    </source>
</reference>
<gene>
    <name evidence="1" type="ORF">HanXRQr2_Chr15g0703221</name>
</gene>
<dbReference type="Proteomes" id="UP000215914">
    <property type="component" value="Unassembled WGS sequence"/>
</dbReference>
<name>A0A9K3H2W1_HELAN</name>
<evidence type="ECO:0000313" key="1">
    <source>
        <dbReference type="EMBL" id="KAF5765385.1"/>
    </source>
</evidence>
<reference evidence="1" key="1">
    <citation type="journal article" date="2017" name="Nature">
        <title>The sunflower genome provides insights into oil metabolism, flowering and Asterid evolution.</title>
        <authorList>
            <person name="Badouin H."/>
            <person name="Gouzy J."/>
            <person name="Grassa C.J."/>
            <person name="Murat F."/>
            <person name="Staton S.E."/>
            <person name="Cottret L."/>
            <person name="Lelandais-Briere C."/>
            <person name="Owens G.L."/>
            <person name="Carrere S."/>
            <person name="Mayjonade B."/>
            <person name="Legrand L."/>
            <person name="Gill N."/>
            <person name="Kane N.C."/>
            <person name="Bowers J.E."/>
            <person name="Hubner S."/>
            <person name="Bellec A."/>
            <person name="Berard A."/>
            <person name="Berges H."/>
            <person name="Blanchet N."/>
            <person name="Boniface M.C."/>
            <person name="Brunel D."/>
            <person name="Catrice O."/>
            <person name="Chaidir N."/>
            <person name="Claudel C."/>
            <person name="Donnadieu C."/>
            <person name="Faraut T."/>
            <person name="Fievet G."/>
            <person name="Helmstetter N."/>
            <person name="King M."/>
            <person name="Knapp S.J."/>
            <person name="Lai Z."/>
            <person name="Le Paslier M.C."/>
            <person name="Lippi Y."/>
            <person name="Lorenzon L."/>
            <person name="Mandel J.R."/>
            <person name="Marage G."/>
            <person name="Marchand G."/>
            <person name="Marquand E."/>
            <person name="Bret-Mestries E."/>
            <person name="Morien E."/>
            <person name="Nambeesan S."/>
            <person name="Nguyen T."/>
            <person name="Pegot-Espagnet P."/>
            <person name="Pouilly N."/>
            <person name="Raftis F."/>
            <person name="Sallet E."/>
            <person name="Schiex T."/>
            <person name="Thomas J."/>
            <person name="Vandecasteele C."/>
            <person name="Vares D."/>
            <person name="Vear F."/>
            <person name="Vautrin S."/>
            <person name="Crespi M."/>
            <person name="Mangin B."/>
            <person name="Burke J.M."/>
            <person name="Salse J."/>
            <person name="Munos S."/>
            <person name="Vincourt P."/>
            <person name="Rieseberg L.H."/>
            <person name="Langlade N.B."/>
        </authorList>
    </citation>
    <scope>NUCLEOTIDE SEQUENCE</scope>
    <source>
        <tissue evidence="1">Leaves</tissue>
    </source>
</reference>
<comment type="caution">
    <text evidence="1">The sequence shown here is derived from an EMBL/GenBank/DDBJ whole genome shotgun (WGS) entry which is preliminary data.</text>
</comment>
<protein>
    <submittedName>
        <fullName evidence="1">Uncharacterized protein</fullName>
    </submittedName>
</protein>
<dbReference type="AlphaFoldDB" id="A0A9K3H2W1"/>
<evidence type="ECO:0000313" key="2">
    <source>
        <dbReference type="Proteomes" id="UP000215914"/>
    </source>
</evidence>
<keyword evidence="2" id="KW-1185">Reference proteome</keyword>
<sequence length="63" mass="7039">MQKSKIKIKIPNPVLLINPCLIPVFFGPSHLLLYSCITFSSAQKDNTVRLHHSPPDSLPRTSV</sequence>
<accession>A0A9K3H2W1</accession>
<organism evidence="1 2">
    <name type="scientific">Helianthus annuus</name>
    <name type="common">Common sunflower</name>
    <dbReference type="NCBI Taxonomy" id="4232"/>
    <lineage>
        <taxon>Eukaryota</taxon>
        <taxon>Viridiplantae</taxon>
        <taxon>Streptophyta</taxon>
        <taxon>Embryophyta</taxon>
        <taxon>Tracheophyta</taxon>
        <taxon>Spermatophyta</taxon>
        <taxon>Magnoliopsida</taxon>
        <taxon>eudicotyledons</taxon>
        <taxon>Gunneridae</taxon>
        <taxon>Pentapetalae</taxon>
        <taxon>asterids</taxon>
        <taxon>campanulids</taxon>
        <taxon>Asterales</taxon>
        <taxon>Asteraceae</taxon>
        <taxon>Asteroideae</taxon>
        <taxon>Heliantheae alliance</taxon>
        <taxon>Heliantheae</taxon>
        <taxon>Helianthus</taxon>
    </lineage>
</organism>
<proteinExistence type="predicted"/>
<dbReference type="EMBL" id="MNCJ02000330">
    <property type="protein sequence ID" value="KAF5765385.1"/>
    <property type="molecule type" value="Genomic_DNA"/>
</dbReference>
<dbReference type="Gramene" id="mRNA:HanXRQr2_Chr15g0703221">
    <property type="protein sequence ID" value="CDS:HanXRQr2_Chr15g0703221.1"/>
    <property type="gene ID" value="HanXRQr2_Chr15g0703221"/>
</dbReference>